<protein>
    <submittedName>
        <fullName evidence="2">Uncharacterized protein</fullName>
    </submittedName>
</protein>
<evidence type="ECO:0000313" key="3">
    <source>
        <dbReference type="Proteomes" id="UP000017396"/>
    </source>
</evidence>
<keyword evidence="1" id="KW-0472">Membrane</keyword>
<keyword evidence="1" id="KW-1133">Transmembrane helix</keyword>
<evidence type="ECO:0000313" key="2">
    <source>
        <dbReference type="EMBL" id="AGY60161.1"/>
    </source>
</evidence>
<proteinExistence type="predicted"/>
<gene>
    <name evidence="2" type="ORF">GKIL_3915</name>
</gene>
<dbReference type="AlphaFoldDB" id="U5QMK7"/>
<dbReference type="Proteomes" id="UP000017396">
    <property type="component" value="Chromosome"/>
</dbReference>
<dbReference type="RefSeq" id="WP_023175491.1">
    <property type="nucleotide sequence ID" value="NC_022600.1"/>
</dbReference>
<name>U5QMK7_GLOK1</name>
<organism evidence="2 3">
    <name type="scientific">Gloeobacter kilaueensis (strain ATCC BAA-2537 / CCAP 1431/1 / ULC 316 / JS1)</name>
    <dbReference type="NCBI Taxonomy" id="1183438"/>
    <lineage>
        <taxon>Bacteria</taxon>
        <taxon>Bacillati</taxon>
        <taxon>Cyanobacteriota</taxon>
        <taxon>Cyanophyceae</taxon>
        <taxon>Gloeobacterales</taxon>
        <taxon>Gloeobacteraceae</taxon>
        <taxon>Gloeobacter</taxon>
    </lineage>
</organism>
<evidence type="ECO:0000256" key="1">
    <source>
        <dbReference type="SAM" id="Phobius"/>
    </source>
</evidence>
<keyword evidence="1" id="KW-0812">Transmembrane</keyword>
<dbReference type="EMBL" id="CP003587">
    <property type="protein sequence ID" value="AGY60161.1"/>
    <property type="molecule type" value="Genomic_DNA"/>
</dbReference>
<sequence>MANQDFFKTVAKYPTFLAGALLGVFFSAFGWLRPLFRNRWSGTLTVVGLLGLVAFVVFTVRAMLMLG</sequence>
<dbReference type="InterPro" id="IPR008470">
    <property type="entry name" value="Uncharacterised_Ycf33"/>
</dbReference>
<accession>U5QMK7</accession>
<dbReference type="HOGENOM" id="CLU_189266_0_0_3"/>
<feature type="transmembrane region" description="Helical" evidence="1">
    <location>
        <begin position="13"/>
        <end position="32"/>
    </location>
</feature>
<reference evidence="2 3" key="1">
    <citation type="journal article" date="2013" name="PLoS ONE">
        <title>Cultivation and Complete Genome Sequencing of Gloeobacter kilaueensis sp. nov., from a Lava Cave in Kilauea Caldera, Hawai'i.</title>
        <authorList>
            <person name="Saw J.H."/>
            <person name="Schatz M."/>
            <person name="Brown M.V."/>
            <person name="Kunkel D.D."/>
            <person name="Foster J.S."/>
            <person name="Shick H."/>
            <person name="Christensen S."/>
            <person name="Hou S."/>
            <person name="Wan X."/>
            <person name="Donachie S.P."/>
        </authorList>
    </citation>
    <scope>NUCLEOTIDE SEQUENCE [LARGE SCALE GENOMIC DNA]</scope>
    <source>
        <strain evidence="3">JS</strain>
    </source>
</reference>
<dbReference type="OrthoDB" id="489556at2"/>
<dbReference type="KEGG" id="glj:GKIL_3915"/>
<feature type="transmembrane region" description="Helical" evidence="1">
    <location>
        <begin position="44"/>
        <end position="64"/>
    </location>
</feature>
<keyword evidence="3" id="KW-1185">Reference proteome</keyword>
<dbReference type="STRING" id="1183438.GKIL_3915"/>
<dbReference type="Pfam" id="PF05421">
    <property type="entry name" value="DUF751"/>
    <property type="match status" value="1"/>
</dbReference>